<feature type="domain" description="Myb-like" evidence="1">
    <location>
        <begin position="56"/>
        <end position="106"/>
    </location>
</feature>
<feature type="domain" description="HTH myb-type" evidence="2">
    <location>
        <begin position="1"/>
        <end position="55"/>
    </location>
</feature>
<reference evidence="3" key="1">
    <citation type="journal article" date="2020" name="Stud. Mycol.">
        <title>101 Dothideomycetes genomes: a test case for predicting lifestyles and emergence of pathogens.</title>
        <authorList>
            <person name="Haridas S."/>
            <person name="Albert R."/>
            <person name="Binder M."/>
            <person name="Bloem J."/>
            <person name="Labutti K."/>
            <person name="Salamov A."/>
            <person name="Andreopoulos B."/>
            <person name="Baker S."/>
            <person name="Barry K."/>
            <person name="Bills G."/>
            <person name="Bluhm B."/>
            <person name="Cannon C."/>
            <person name="Castanera R."/>
            <person name="Culley D."/>
            <person name="Daum C."/>
            <person name="Ezra D."/>
            <person name="Gonzalez J."/>
            <person name="Henrissat B."/>
            <person name="Kuo A."/>
            <person name="Liang C."/>
            <person name="Lipzen A."/>
            <person name="Lutzoni F."/>
            <person name="Magnuson J."/>
            <person name="Mondo S."/>
            <person name="Nolan M."/>
            <person name="Ohm R."/>
            <person name="Pangilinan J."/>
            <person name="Park H.-J."/>
            <person name="Ramirez L."/>
            <person name="Alfaro M."/>
            <person name="Sun H."/>
            <person name="Tritt A."/>
            <person name="Yoshinaga Y."/>
            <person name="Zwiers L.-H."/>
            <person name="Turgeon B."/>
            <person name="Goodwin S."/>
            <person name="Spatafora J."/>
            <person name="Crous P."/>
            <person name="Grigoriev I."/>
        </authorList>
    </citation>
    <scope>NUCLEOTIDE SEQUENCE</scope>
    <source>
        <strain evidence="3">CBS 101060</strain>
    </source>
</reference>
<keyword evidence="4" id="KW-1185">Reference proteome</keyword>
<dbReference type="OrthoDB" id="2143914at2759"/>
<dbReference type="PROSITE" id="PS50090">
    <property type="entry name" value="MYB_LIKE"/>
    <property type="match status" value="3"/>
</dbReference>
<dbReference type="InterPro" id="IPR009057">
    <property type="entry name" value="Homeodomain-like_sf"/>
</dbReference>
<dbReference type="InterPro" id="IPR001005">
    <property type="entry name" value="SANT/Myb"/>
</dbReference>
<feature type="domain" description="HTH myb-type" evidence="2">
    <location>
        <begin position="112"/>
        <end position="159"/>
    </location>
</feature>
<gene>
    <name evidence="3" type="ORF">M501DRAFT_939774</name>
</gene>
<dbReference type="GO" id="GO:0000278">
    <property type="term" value="P:mitotic cell cycle"/>
    <property type="evidence" value="ECO:0007669"/>
    <property type="project" value="TreeGrafter"/>
</dbReference>
<feature type="domain" description="Myb-like" evidence="1">
    <location>
        <begin position="107"/>
        <end position="158"/>
    </location>
</feature>
<dbReference type="GO" id="GO:0005634">
    <property type="term" value="C:nucleus"/>
    <property type="evidence" value="ECO:0007669"/>
    <property type="project" value="TreeGrafter"/>
</dbReference>
<dbReference type="PROSITE" id="PS51294">
    <property type="entry name" value="HTH_MYB"/>
    <property type="match status" value="3"/>
</dbReference>
<dbReference type="Pfam" id="PF13921">
    <property type="entry name" value="Myb_DNA-bind_6"/>
    <property type="match status" value="1"/>
</dbReference>
<feature type="domain" description="Myb-like" evidence="1">
    <location>
        <begin position="7"/>
        <end position="55"/>
    </location>
</feature>
<protein>
    <recommendedName>
        <fullName evidence="5">Homeodomain-like protein</fullName>
    </recommendedName>
</protein>
<name>A0A9P4VKQ5_9PEZI</name>
<dbReference type="CDD" id="cd00167">
    <property type="entry name" value="SANT"/>
    <property type="match status" value="3"/>
</dbReference>
<feature type="domain" description="HTH myb-type" evidence="2">
    <location>
        <begin position="59"/>
        <end position="110"/>
    </location>
</feature>
<dbReference type="Pfam" id="PF00249">
    <property type="entry name" value="Myb_DNA-binding"/>
    <property type="match status" value="1"/>
</dbReference>
<evidence type="ECO:0000259" key="1">
    <source>
        <dbReference type="PROSITE" id="PS50090"/>
    </source>
</evidence>
<evidence type="ECO:0000259" key="2">
    <source>
        <dbReference type="PROSITE" id="PS51294"/>
    </source>
</evidence>
<dbReference type="SMART" id="SM00717">
    <property type="entry name" value="SANT"/>
    <property type="match status" value="3"/>
</dbReference>
<sequence length="159" mass="18761">MPKAPKKWTAEEDRILHQEVIAAGEDGRPRSWTAIAACLPNRTNKDCRKRWCNHLVGGLRKGPWSDDEDERLRNSIQKHGQQWPLVSEDVRTRSGDQCAKRWNQALDPAIDRSNWTEDEQRTLLKAVREHGRSWKQIQELYFPERATNNVKNRYNYVER</sequence>
<organism evidence="3 4">
    <name type="scientific">Patellaria atrata CBS 101060</name>
    <dbReference type="NCBI Taxonomy" id="1346257"/>
    <lineage>
        <taxon>Eukaryota</taxon>
        <taxon>Fungi</taxon>
        <taxon>Dikarya</taxon>
        <taxon>Ascomycota</taxon>
        <taxon>Pezizomycotina</taxon>
        <taxon>Dothideomycetes</taxon>
        <taxon>Dothideomycetes incertae sedis</taxon>
        <taxon>Patellariales</taxon>
        <taxon>Patellariaceae</taxon>
        <taxon>Patellaria</taxon>
    </lineage>
</organism>
<dbReference type="PANTHER" id="PTHR45614">
    <property type="entry name" value="MYB PROTEIN-RELATED"/>
    <property type="match status" value="1"/>
</dbReference>
<dbReference type="SUPFAM" id="SSF46689">
    <property type="entry name" value="Homeodomain-like"/>
    <property type="match status" value="2"/>
</dbReference>
<dbReference type="InterPro" id="IPR050560">
    <property type="entry name" value="MYB_TF"/>
</dbReference>
<evidence type="ECO:0000313" key="3">
    <source>
        <dbReference type="EMBL" id="KAF2836621.1"/>
    </source>
</evidence>
<dbReference type="Proteomes" id="UP000799429">
    <property type="component" value="Unassembled WGS sequence"/>
</dbReference>
<evidence type="ECO:0008006" key="5">
    <source>
        <dbReference type="Google" id="ProtNLM"/>
    </source>
</evidence>
<dbReference type="GO" id="GO:0045944">
    <property type="term" value="P:positive regulation of transcription by RNA polymerase II"/>
    <property type="evidence" value="ECO:0007669"/>
    <property type="project" value="TreeGrafter"/>
</dbReference>
<evidence type="ECO:0000313" key="4">
    <source>
        <dbReference type="Proteomes" id="UP000799429"/>
    </source>
</evidence>
<dbReference type="Gene3D" id="1.10.10.60">
    <property type="entry name" value="Homeodomain-like"/>
    <property type="match status" value="3"/>
</dbReference>
<dbReference type="EMBL" id="MU006103">
    <property type="protein sequence ID" value="KAF2836621.1"/>
    <property type="molecule type" value="Genomic_DNA"/>
</dbReference>
<dbReference type="GO" id="GO:0000981">
    <property type="term" value="F:DNA-binding transcription factor activity, RNA polymerase II-specific"/>
    <property type="evidence" value="ECO:0007669"/>
    <property type="project" value="TreeGrafter"/>
</dbReference>
<dbReference type="PANTHER" id="PTHR45614:SF265">
    <property type="entry name" value="MYB-LIKE DOMAIN-CONTAINING PROTEIN-RELATED"/>
    <property type="match status" value="1"/>
</dbReference>
<comment type="caution">
    <text evidence="3">The sequence shown here is derived from an EMBL/GenBank/DDBJ whole genome shotgun (WGS) entry which is preliminary data.</text>
</comment>
<dbReference type="GO" id="GO:0000978">
    <property type="term" value="F:RNA polymerase II cis-regulatory region sequence-specific DNA binding"/>
    <property type="evidence" value="ECO:0007669"/>
    <property type="project" value="TreeGrafter"/>
</dbReference>
<proteinExistence type="predicted"/>
<dbReference type="AlphaFoldDB" id="A0A9P4VKQ5"/>
<dbReference type="InterPro" id="IPR017930">
    <property type="entry name" value="Myb_dom"/>
</dbReference>
<accession>A0A9P4VKQ5</accession>